<dbReference type="Pfam" id="PF01395">
    <property type="entry name" value="PBP_GOBP"/>
    <property type="match status" value="2"/>
</dbReference>
<keyword evidence="4 5" id="KW-0732">Signal</keyword>
<feature type="signal peptide" evidence="5">
    <location>
        <begin position="1"/>
        <end position="17"/>
    </location>
</feature>
<name>A0ABD1CIZ0_CULPP</name>
<evidence type="ECO:0000313" key="6">
    <source>
        <dbReference type="EMBL" id="KAL1376354.1"/>
    </source>
</evidence>
<reference evidence="6 7" key="1">
    <citation type="submission" date="2024-05" db="EMBL/GenBank/DDBJ databases">
        <title>Culex pipiens pipiens assembly and annotation.</title>
        <authorList>
            <person name="Alout H."/>
            <person name="Durand T."/>
        </authorList>
    </citation>
    <scope>NUCLEOTIDE SEQUENCE [LARGE SCALE GENOMIC DNA]</scope>
    <source>
        <strain evidence="6">HA-2024</strain>
        <tissue evidence="6">Whole body</tissue>
    </source>
</reference>
<dbReference type="GO" id="GO:0005576">
    <property type="term" value="C:extracellular region"/>
    <property type="evidence" value="ECO:0007669"/>
    <property type="project" value="UniProtKB-SubCell"/>
</dbReference>
<keyword evidence="3" id="KW-0964">Secreted</keyword>
<dbReference type="PANTHER" id="PTHR11857">
    <property type="entry name" value="ODORANT BINDING PROTEIN-RELATED"/>
    <property type="match status" value="1"/>
</dbReference>
<protein>
    <submittedName>
        <fullName evidence="6">Uncharacterized protein</fullName>
    </submittedName>
</protein>
<dbReference type="PROSITE" id="PS51257">
    <property type="entry name" value="PROKAR_LIPOPROTEIN"/>
    <property type="match status" value="1"/>
</dbReference>
<evidence type="ECO:0000313" key="7">
    <source>
        <dbReference type="Proteomes" id="UP001562425"/>
    </source>
</evidence>
<evidence type="ECO:0000256" key="2">
    <source>
        <dbReference type="ARBA" id="ARBA00008098"/>
    </source>
</evidence>
<accession>A0ABD1CIZ0</accession>
<dbReference type="InterPro" id="IPR036728">
    <property type="entry name" value="PBP_GOBP_sf"/>
</dbReference>
<dbReference type="Proteomes" id="UP001562425">
    <property type="component" value="Unassembled WGS sequence"/>
</dbReference>
<keyword evidence="7" id="KW-1185">Reference proteome</keyword>
<dbReference type="SUPFAM" id="SSF47565">
    <property type="entry name" value="Insect pheromone/odorant-binding proteins"/>
    <property type="match status" value="2"/>
</dbReference>
<evidence type="ECO:0000256" key="3">
    <source>
        <dbReference type="ARBA" id="ARBA00022525"/>
    </source>
</evidence>
<gene>
    <name evidence="6" type="ORF">pipiens_004433</name>
</gene>
<dbReference type="PANTHER" id="PTHR11857:SF43">
    <property type="entry name" value="GEO07291P1-RELATED"/>
    <property type="match status" value="1"/>
</dbReference>
<proteinExistence type="inferred from homology"/>
<sequence length="230" mass="26544">MKLAFVIVLFIAGSCTAEFSKKELKLILDSAKYCMGQLSIPLESDIAERVMYNRNVVNDEITKKYITCVMQKMALIDGEGNVSKQAIIDTFKDNYDEELLKQLMEQCANPQGATMDDRIKQEIKAVMKAGKQCMKELSIPNDDDVIERVLYNRGAKQTDMEYMVCAMKKLELMDSEGNILPEPIVQFLADKYDTDKVRRLVTKCVKQKGDVLERTWKYYQCFFNQMDFEL</sequence>
<dbReference type="EMBL" id="JBEHCU010011738">
    <property type="protein sequence ID" value="KAL1376354.1"/>
    <property type="molecule type" value="Genomic_DNA"/>
</dbReference>
<organism evidence="6 7">
    <name type="scientific">Culex pipiens pipiens</name>
    <name type="common">Northern house mosquito</name>
    <dbReference type="NCBI Taxonomy" id="38569"/>
    <lineage>
        <taxon>Eukaryota</taxon>
        <taxon>Metazoa</taxon>
        <taxon>Ecdysozoa</taxon>
        <taxon>Arthropoda</taxon>
        <taxon>Hexapoda</taxon>
        <taxon>Insecta</taxon>
        <taxon>Pterygota</taxon>
        <taxon>Neoptera</taxon>
        <taxon>Endopterygota</taxon>
        <taxon>Diptera</taxon>
        <taxon>Nematocera</taxon>
        <taxon>Culicoidea</taxon>
        <taxon>Culicidae</taxon>
        <taxon>Culicinae</taxon>
        <taxon>Culicini</taxon>
        <taxon>Culex</taxon>
        <taxon>Culex</taxon>
    </lineage>
</organism>
<dbReference type="AlphaFoldDB" id="A0ABD1CIZ0"/>
<dbReference type="CDD" id="cd23992">
    <property type="entry name" value="PBP_GOBP"/>
    <property type="match status" value="2"/>
</dbReference>
<comment type="caution">
    <text evidence="6">The sequence shown here is derived from an EMBL/GenBank/DDBJ whole genome shotgun (WGS) entry which is preliminary data.</text>
</comment>
<evidence type="ECO:0000256" key="5">
    <source>
        <dbReference type="SAM" id="SignalP"/>
    </source>
</evidence>
<dbReference type="InterPro" id="IPR006170">
    <property type="entry name" value="PBP/GOBP"/>
</dbReference>
<comment type="subcellular location">
    <subcellularLocation>
        <location evidence="1">Secreted</location>
    </subcellularLocation>
</comment>
<dbReference type="Gene3D" id="1.10.238.20">
    <property type="entry name" value="Pheromone/general odorant binding protein domain"/>
    <property type="match status" value="2"/>
</dbReference>
<comment type="similarity">
    <text evidence="2">Belongs to the PBP/GOBP family.</text>
</comment>
<feature type="chain" id="PRO_5044784887" evidence="5">
    <location>
        <begin position="18"/>
        <end position="230"/>
    </location>
</feature>
<dbReference type="SMART" id="SM00708">
    <property type="entry name" value="PhBP"/>
    <property type="match status" value="2"/>
</dbReference>
<evidence type="ECO:0000256" key="4">
    <source>
        <dbReference type="ARBA" id="ARBA00022729"/>
    </source>
</evidence>
<evidence type="ECO:0000256" key="1">
    <source>
        <dbReference type="ARBA" id="ARBA00004613"/>
    </source>
</evidence>